<gene>
    <name evidence="4" type="ORF">BKG61_27910</name>
</gene>
<accession>A0A1S1JN61</accession>
<dbReference type="Gene3D" id="1.20.1260.10">
    <property type="match status" value="1"/>
</dbReference>
<keyword evidence="2" id="KW-0732">Signal</keyword>
<evidence type="ECO:0000256" key="1">
    <source>
        <dbReference type="SAM" id="MobiDB-lite"/>
    </source>
</evidence>
<dbReference type="Proteomes" id="UP000179636">
    <property type="component" value="Unassembled WGS sequence"/>
</dbReference>
<evidence type="ECO:0000313" key="5">
    <source>
        <dbReference type="Proteomes" id="UP000179636"/>
    </source>
</evidence>
<keyword evidence="5" id="KW-1185">Reference proteome</keyword>
<dbReference type="InterPro" id="IPR005183">
    <property type="entry name" value="DUF305_CopM-like"/>
</dbReference>
<feature type="domain" description="DUF305" evidence="3">
    <location>
        <begin position="53"/>
        <end position="205"/>
    </location>
</feature>
<dbReference type="InterPro" id="IPR012347">
    <property type="entry name" value="Ferritin-like"/>
</dbReference>
<proteinExistence type="predicted"/>
<evidence type="ECO:0000259" key="3">
    <source>
        <dbReference type="Pfam" id="PF03713"/>
    </source>
</evidence>
<dbReference type="PROSITE" id="PS51257">
    <property type="entry name" value="PROKAR_LIPOPROTEIN"/>
    <property type="match status" value="1"/>
</dbReference>
<protein>
    <submittedName>
        <fullName evidence="4">DUF305 domain-containing protein</fullName>
    </submittedName>
</protein>
<dbReference type="PANTHER" id="PTHR36933:SF1">
    <property type="entry name" value="SLL0788 PROTEIN"/>
    <property type="match status" value="1"/>
</dbReference>
<reference evidence="4 5" key="1">
    <citation type="submission" date="2016-10" db="EMBL/GenBank/DDBJ databases">
        <title>Evaluation of Human, Animal and Environmental Mycobacterium chelonae Isolates by Core Genome Phylogenomic Analysis, Targeted Gene Comparison, and Anti-microbial Susceptibility Patterns: A Tale of Mistaken Identities.</title>
        <authorList>
            <person name="Fogelson S.B."/>
            <person name="Camus A.C."/>
            <person name="Lorenz W."/>
            <person name="Vasireddy R."/>
            <person name="Vasireddy S."/>
            <person name="Smith T."/>
            <person name="Brown-Elliott B.A."/>
            <person name="Wallace R.J.Jr."/>
            <person name="Hasan N.A."/>
            <person name="Reischl U."/>
            <person name="Sanchez S."/>
        </authorList>
    </citation>
    <scope>NUCLEOTIDE SEQUENCE [LARGE SCALE GENOMIC DNA]</scope>
    <source>
        <strain evidence="4 5">24999</strain>
    </source>
</reference>
<evidence type="ECO:0000313" key="4">
    <source>
        <dbReference type="EMBL" id="OHT87486.1"/>
    </source>
</evidence>
<name>A0A1Q9WBA7_9MYCO</name>
<dbReference type="RefSeq" id="WP_070946968.1">
    <property type="nucleotide sequence ID" value="NZ_MLCL01000042.1"/>
</dbReference>
<dbReference type="STRING" id="1908205.BKG60_12960"/>
<organism evidence="4 5">
    <name type="scientific">Mycobacterium syngnathidarum</name>
    <dbReference type="NCBI Taxonomy" id="1908205"/>
    <lineage>
        <taxon>Bacteria</taxon>
        <taxon>Bacillati</taxon>
        <taxon>Actinomycetota</taxon>
        <taxon>Actinomycetes</taxon>
        <taxon>Mycobacteriales</taxon>
        <taxon>Mycobacteriaceae</taxon>
        <taxon>Mycobacterium</taxon>
    </lineage>
</organism>
<dbReference type="EMBL" id="MLHV01000043">
    <property type="protein sequence ID" value="OHT87486.1"/>
    <property type="molecule type" value="Genomic_DNA"/>
</dbReference>
<evidence type="ECO:0000256" key="2">
    <source>
        <dbReference type="SAM" id="SignalP"/>
    </source>
</evidence>
<dbReference type="AlphaFoldDB" id="A0A1Q9WBA7"/>
<dbReference type="PANTHER" id="PTHR36933">
    <property type="entry name" value="SLL0788 PROTEIN"/>
    <property type="match status" value="1"/>
</dbReference>
<feature type="region of interest" description="Disordered" evidence="1">
    <location>
        <begin position="25"/>
        <end position="46"/>
    </location>
</feature>
<dbReference type="Pfam" id="PF03713">
    <property type="entry name" value="DUF305"/>
    <property type="match status" value="1"/>
</dbReference>
<sequence>MSKLMMLSAGAAVATALVAGCSNQSTDAATTNTSTTSAAASSPAATEAHNDADVMFAQHMIPHHRQAVEMSDVLLAKQGIDARVIDLATQIKGAQAPEIEQMQGWLKQWGNPPMPPMPQQGHGDMGHGMQGMQGMVSETDMTALRNAQGPEAAKLYLTHMIAHHEGAITMAQDEINDGQYPAAVEMAHAIVKTQQQEIDTMRQILGSL</sequence>
<comment type="caution">
    <text evidence="4">The sequence shown here is derived from an EMBL/GenBank/DDBJ whole genome shotgun (WGS) entry which is preliminary data.</text>
</comment>
<dbReference type="OrthoDB" id="26872at2"/>
<feature type="chain" id="PRO_5039222867" evidence="2">
    <location>
        <begin position="20"/>
        <end position="208"/>
    </location>
</feature>
<feature type="signal peptide" evidence="2">
    <location>
        <begin position="1"/>
        <end position="19"/>
    </location>
</feature>
<accession>A0A1Q9WBA7</accession>